<dbReference type="InterPro" id="IPR018490">
    <property type="entry name" value="cNMP-bd_dom_sf"/>
</dbReference>
<keyword evidence="1" id="KW-0812">Transmembrane</keyword>
<evidence type="ECO:0000256" key="1">
    <source>
        <dbReference type="SAM" id="Phobius"/>
    </source>
</evidence>
<feature type="signal peptide" evidence="2">
    <location>
        <begin position="1"/>
        <end position="19"/>
    </location>
</feature>
<dbReference type="Gene3D" id="1.10.287.630">
    <property type="entry name" value="Helix hairpin bin"/>
    <property type="match status" value="1"/>
</dbReference>
<organism evidence="4 5">
    <name type="scientific">Vespula maculifrons</name>
    <name type="common">Eastern yellow jacket</name>
    <name type="synonym">Wasp</name>
    <dbReference type="NCBI Taxonomy" id="7453"/>
    <lineage>
        <taxon>Eukaryota</taxon>
        <taxon>Metazoa</taxon>
        <taxon>Ecdysozoa</taxon>
        <taxon>Arthropoda</taxon>
        <taxon>Hexapoda</taxon>
        <taxon>Insecta</taxon>
        <taxon>Pterygota</taxon>
        <taxon>Neoptera</taxon>
        <taxon>Endopterygota</taxon>
        <taxon>Hymenoptera</taxon>
        <taxon>Apocrita</taxon>
        <taxon>Aculeata</taxon>
        <taxon>Vespoidea</taxon>
        <taxon>Vespidae</taxon>
        <taxon>Vespinae</taxon>
        <taxon>Vespula</taxon>
    </lineage>
</organism>
<protein>
    <submittedName>
        <fullName evidence="4">Potassium/sodium hyperpolarization-activated cyclic nucleotide-gated channel 1-like</fullName>
    </submittedName>
</protein>
<keyword evidence="5" id="KW-1185">Reference proteome</keyword>
<feature type="domain" description="Cyclic nucleotide-binding" evidence="3">
    <location>
        <begin position="493"/>
        <end position="595"/>
    </location>
</feature>
<reference evidence="4 5" key="1">
    <citation type="journal article" date="2024" name="Ann. Entomol. Soc. Am.">
        <title>Genomic analyses of the southern and eastern yellowjacket wasps (Hymenoptera: Vespidae) reveal evolutionary signatures of social life.</title>
        <authorList>
            <person name="Catto M.A."/>
            <person name="Caine P.B."/>
            <person name="Orr S.E."/>
            <person name="Hunt B.G."/>
            <person name="Goodisman M.A.D."/>
        </authorList>
    </citation>
    <scope>NUCLEOTIDE SEQUENCE [LARGE SCALE GENOMIC DNA]</scope>
    <source>
        <strain evidence="4">232</strain>
        <tissue evidence="4">Head and thorax</tissue>
    </source>
</reference>
<feature type="transmembrane region" description="Helical" evidence="1">
    <location>
        <begin position="170"/>
        <end position="192"/>
    </location>
</feature>
<dbReference type="InterPro" id="IPR000595">
    <property type="entry name" value="cNMP-bd_dom"/>
</dbReference>
<dbReference type="Gene3D" id="2.60.120.10">
    <property type="entry name" value="Jelly Rolls"/>
    <property type="match status" value="1"/>
</dbReference>
<keyword evidence="2" id="KW-0732">Signal</keyword>
<sequence length="620" mass="73386">MGCMGGMGLGVLSVRLAQCQLPDSENGVSACDVIGVDLSEYFNEIRGRNSAKLNRELDAQDVEHKLLQVLATTSKHPSPALMRNRIRYLNKMYGDDRLPIQDILLYQAQDRNPLEKLIYNFHNFFIISFTNPNAQRYLRSYTAILQEKYRQIKNYKNIIHPFSNFRNQSYYWDILLIVGITIILFLTPYQAAFGITQDTLTPTFIKNFLLFICCLDIFVNISTGYYDNRQSIIEMERKKIIKRYMKHGRFFADLFGSFPTDVIFLNMWNEYKVTRKIVSLLCVFRSFSLKTYINRLAHTKLIIVSYYRNFIIFFWLIIFIHWLTCIFWLVPIATTSMKQPIYPREDSWIHYTDLWYKSKEKQYFYSLLLTIGNCLRSGFLKNNQRNVPDLYVVIIAQITGALGMWFIIAKLMEYMQGAQSSKYRYQSAIRQLKQYMRHKQLPPRIQYRIINYYEFRFQHRYFREFEIVNTLSLQLRQEIIMHSCRKLVENVTFFNNLPFGILNRIVSLLKSEIFLTNDMIVRANEPGNCMYFIGSGTVAVYTMFGKEICHLEDGAYFGEIALIMEDERRVASVVAVEICELYRLDRADFARTILPYPILWDHIKKTATERHERTMILINQ</sequence>
<evidence type="ECO:0000313" key="4">
    <source>
        <dbReference type="EMBL" id="KAL2739831.1"/>
    </source>
</evidence>
<dbReference type="PANTHER" id="PTHR45689:SF14">
    <property type="entry name" value="CYCLIC NUCLEOTIDE-GATED CATION CHANNEL SUBUNIT A-LIKE PROTEIN"/>
    <property type="match status" value="1"/>
</dbReference>
<comment type="caution">
    <text evidence="4">The sequence shown here is derived from an EMBL/GenBank/DDBJ whole genome shotgun (WGS) entry which is preliminary data.</text>
</comment>
<dbReference type="Proteomes" id="UP001607303">
    <property type="component" value="Unassembled WGS sequence"/>
</dbReference>
<dbReference type="CDD" id="cd00038">
    <property type="entry name" value="CAP_ED"/>
    <property type="match status" value="1"/>
</dbReference>
<keyword evidence="1" id="KW-1133">Transmembrane helix</keyword>
<evidence type="ECO:0000259" key="3">
    <source>
        <dbReference type="PROSITE" id="PS50042"/>
    </source>
</evidence>
<evidence type="ECO:0000256" key="2">
    <source>
        <dbReference type="SAM" id="SignalP"/>
    </source>
</evidence>
<dbReference type="InterPro" id="IPR014710">
    <property type="entry name" value="RmlC-like_jellyroll"/>
</dbReference>
<dbReference type="AlphaFoldDB" id="A0ABD2C466"/>
<keyword evidence="1" id="KW-0472">Membrane</keyword>
<dbReference type="SUPFAM" id="SSF51206">
    <property type="entry name" value="cAMP-binding domain-like"/>
    <property type="match status" value="1"/>
</dbReference>
<feature type="transmembrane region" description="Helical" evidence="1">
    <location>
        <begin position="309"/>
        <end position="330"/>
    </location>
</feature>
<gene>
    <name evidence="4" type="ORF">V1477_011220</name>
</gene>
<dbReference type="PANTHER" id="PTHR45689">
    <property type="entry name" value="I[[H]] CHANNEL, ISOFORM E"/>
    <property type="match status" value="1"/>
</dbReference>
<dbReference type="PROSITE" id="PS50042">
    <property type="entry name" value="CNMP_BINDING_3"/>
    <property type="match status" value="1"/>
</dbReference>
<feature type="chain" id="PRO_5044803817" evidence="2">
    <location>
        <begin position="20"/>
        <end position="620"/>
    </location>
</feature>
<name>A0ABD2C466_VESMC</name>
<dbReference type="SMART" id="SM00100">
    <property type="entry name" value="cNMP"/>
    <property type="match status" value="1"/>
</dbReference>
<dbReference type="EMBL" id="JAYRBN010000061">
    <property type="protein sequence ID" value="KAL2739831.1"/>
    <property type="molecule type" value="Genomic_DNA"/>
</dbReference>
<dbReference type="InterPro" id="IPR051413">
    <property type="entry name" value="K/Na_HCN_channel"/>
</dbReference>
<accession>A0ABD2C466</accession>
<dbReference type="Pfam" id="PF00027">
    <property type="entry name" value="cNMP_binding"/>
    <property type="match status" value="1"/>
</dbReference>
<proteinExistence type="predicted"/>
<feature type="transmembrane region" description="Helical" evidence="1">
    <location>
        <begin position="390"/>
        <end position="412"/>
    </location>
</feature>
<feature type="transmembrane region" description="Helical" evidence="1">
    <location>
        <begin position="204"/>
        <end position="226"/>
    </location>
</feature>
<evidence type="ECO:0000313" key="5">
    <source>
        <dbReference type="Proteomes" id="UP001607303"/>
    </source>
</evidence>